<dbReference type="Proteomes" id="UP001367508">
    <property type="component" value="Unassembled WGS sequence"/>
</dbReference>
<proteinExistence type="predicted"/>
<evidence type="ECO:0000313" key="2">
    <source>
        <dbReference type="EMBL" id="KAK7321470.1"/>
    </source>
</evidence>
<sequence length="111" mass="12263">MELMQIRGRLVYWISQPRDFSNGADADQVAGAGWFTGLANQGTTEMVLIQIRGWLACWISQPRDYRNGANTDQEAIPISEQSSPLSNTFHASISILMTPIHALSEIKALVS</sequence>
<keyword evidence="3" id="KW-1185">Reference proteome</keyword>
<accession>A0AAN9Q4Y5</accession>
<protein>
    <submittedName>
        <fullName evidence="1">Uncharacterized protein</fullName>
    </submittedName>
</protein>
<name>A0AAN9Q4Y5_CANGL</name>
<comment type="caution">
    <text evidence="1">The sequence shown here is derived from an EMBL/GenBank/DDBJ whole genome shotgun (WGS) entry which is preliminary data.</text>
</comment>
<organism evidence="1 3">
    <name type="scientific">Canavalia gladiata</name>
    <name type="common">Sword bean</name>
    <name type="synonym">Dolichos gladiatus</name>
    <dbReference type="NCBI Taxonomy" id="3824"/>
    <lineage>
        <taxon>Eukaryota</taxon>
        <taxon>Viridiplantae</taxon>
        <taxon>Streptophyta</taxon>
        <taxon>Embryophyta</taxon>
        <taxon>Tracheophyta</taxon>
        <taxon>Spermatophyta</taxon>
        <taxon>Magnoliopsida</taxon>
        <taxon>eudicotyledons</taxon>
        <taxon>Gunneridae</taxon>
        <taxon>Pentapetalae</taxon>
        <taxon>rosids</taxon>
        <taxon>fabids</taxon>
        <taxon>Fabales</taxon>
        <taxon>Fabaceae</taxon>
        <taxon>Papilionoideae</taxon>
        <taxon>50 kb inversion clade</taxon>
        <taxon>NPAAA clade</taxon>
        <taxon>indigoferoid/millettioid clade</taxon>
        <taxon>Phaseoleae</taxon>
        <taxon>Canavalia</taxon>
    </lineage>
</organism>
<evidence type="ECO:0000313" key="1">
    <source>
        <dbReference type="EMBL" id="KAK7321469.1"/>
    </source>
</evidence>
<dbReference type="EMBL" id="JAYMYQ010000007">
    <property type="protein sequence ID" value="KAK7321469.1"/>
    <property type="molecule type" value="Genomic_DNA"/>
</dbReference>
<gene>
    <name evidence="1" type="ORF">VNO77_32143</name>
    <name evidence="2" type="ORF">VNO77_32145</name>
</gene>
<reference evidence="1 3" key="1">
    <citation type="submission" date="2024-01" db="EMBL/GenBank/DDBJ databases">
        <title>The genomes of 5 underutilized Papilionoideae crops provide insights into root nodulation and disease resistanc.</title>
        <authorList>
            <person name="Jiang F."/>
        </authorList>
    </citation>
    <scope>NUCLEOTIDE SEQUENCE [LARGE SCALE GENOMIC DNA]</scope>
    <source>
        <strain evidence="1">LVBAO_FW01</strain>
        <tissue evidence="1">Leaves</tissue>
    </source>
</reference>
<evidence type="ECO:0000313" key="3">
    <source>
        <dbReference type="Proteomes" id="UP001367508"/>
    </source>
</evidence>
<dbReference type="EMBL" id="JAYMYQ010000007">
    <property type="protein sequence ID" value="KAK7321470.1"/>
    <property type="molecule type" value="Genomic_DNA"/>
</dbReference>
<dbReference type="AlphaFoldDB" id="A0AAN9Q4Y5"/>